<gene>
    <name evidence="7" type="ORF">HQ393_11560</name>
</gene>
<evidence type="ECO:0000313" key="8">
    <source>
        <dbReference type="Proteomes" id="UP000509597"/>
    </source>
</evidence>
<comment type="subcellular location">
    <subcellularLocation>
        <location evidence="1">Membrane</location>
        <topology evidence="1">Multi-pass membrane protein</topology>
    </subcellularLocation>
</comment>
<keyword evidence="3 6" id="KW-1133">Transmembrane helix</keyword>
<dbReference type="InterPro" id="IPR019109">
    <property type="entry name" value="MamF_MmsF"/>
</dbReference>
<organism evidence="7 8">
    <name type="scientific">Chitinibacter bivalviorum</name>
    <dbReference type="NCBI Taxonomy" id="2739434"/>
    <lineage>
        <taxon>Bacteria</taxon>
        <taxon>Pseudomonadati</taxon>
        <taxon>Pseudomonadota</taxon>
        <taxon>Betaproteobacteria</taxon>
        <taxon>Neisseriales</taxon>
        <taxon>Chitinibacteraceae</taxon>
        <taxon>Chitinibacter</taxon>
    </lineage>
</organism>
<sequence length="134" mass="14894">MLTINPKPAGEDSDGKPQPPKEHEKIAAVIIHLAGVFWLPLLPMPMLALVVPFIALQFARVHSDFAEQHAVQACNFQMLMGCFYVLAMLAGFALKTPLFIWWVGIGSALFCMWQAARAINGWPAKYPVTLKVFK</sequence>
<dbReference type="Proteomes" id="UP000509597">
    <property type="component" value="Chromosome"/>
</dbReference>
<evidence type="ECO:0000256" key="2">
    <source>
        <dbReference type="ARBA" id="ARBA00022692"/>
    </source>
</evidence>
<keyword evidence="2 6" id="KW-0812">Transmembrane</keyword>
<keyword evidence="8" id="KW-1185">Reference proteome</keyword>
<evidence type="ECO:0000256" key="1">
    <source>
        <dbReference type="ARBA" id="ARBA00004141"/>
    </source>
</evidence>
<dbReference type="EMBL" id="CP058627">
    <property type="protein sequence ID" value="QLG88818.1"/>
    <property type="molecule type" value="Genomic_DNA"/>
</dbReference>
<evidence type="ECO:0000313" key="7">
    <source>
        <dbReference type="EMBL" id="QLG88818.1"/>
    </source>
</evidence>
<feature type="compositionally biased region" description="Basic and acidic residues" evidence="5">
    <location>
        <begin position="9"/>
        <end position="21"/>
    </location>
</feature>
<evidence type="ECO:0000256" key="5">
    <source>
        <dbReference type="SAM" id="MobiDB-lite"/>
    </source>
</evidence>
<dbReference type="RefSeq" id="WP_179355321.1">
    <property type="nucleotide sequence ID" value="NZ_CP058627.1"/>
</dbReference>
<evidence type="ECO:0000256" key="6">
    <source>
        <dbReference type="SAM" id="Phobius"/>
    </source>
</evidence>
<name>A0A7H9BKM9_9NEIS</name>
<reference evidence="7 8" key="1">
    <citation type="submission" date="2020-07" db="EMBL/GenBank/DDBJ databases">
        <title>Complete genome sequence of Chitinibacter sp. 2T18.</title>
        <authorList>
            <person name="Bae J.-W."/>
            <person name="Choi J.-W."/>
        </authorList>
    </citation>
    <scope>NUCLEOTIDE SEQUENCE [LARGE SCALE GENOMIC DNA]</scope>
    <source>
        <strain evidence="7 8">2T18</strain>
    </source>
</reference>
<keyword evidence="4 6" id="KW-0472">Membrane</keyword>
<dbReference type="KEGG" id="chiz:HQ393_11560"/>
<dbReference type="Pfam" id="PF09685">
    <property type="entry name" value="MamF_MmsF"/>
    <property type="match status" value="1"/>
</dbReference>
<feature type="region of interest" description="Disordered" evidence="5">
    <location>
        <begin position="1"/>
        <end position="21"/>
    </location>
</feature>
<evidence type="ECO:0000256" key="4">
    <source>
        <dbReference type="ARBA" id="ARBA00023136"/>
    </source>
</evidence>
<dbReference type="AlphaFoldDB" id="A0A7H9BKM9"/>
<protein>
    <submittedName>
        <fullName evidence="7">DUF4870 domain-containing protein</fullName>
    </submittedName>
</protein>
<evidence type="ECO:0000256" key="3">
    <source>
        <dbReference type="ARBA" id="ARBA00022989"/>
    </source>
</evidence>
<proteinExistence type="predicted"/>
<feature type="transmembrane region" description="Helical" evidence="6">
    <location>
        <begin position="26"/>
        <end position="55"/>
    </location>
</feature>
<accession>A0A7H9BKM9</accession>